<sequence length="361" mass="40246">MLVTLIFKSFDQPLYSPLPPPATATRPTNMGPHGISFAYHLRRTTRSPLYVQPLCWGAMHLKLLRVAIETNPEQQSLARKRSSGLPIETSVNPTSLQEYWATGTSDKFCEGDLLPNIIKDILKSIDKDNGMSTTLVQGLGFAHSPRLSFAFSNSVTELTPEIVVTTATTKLPFLLYSTRRHTARVRKELSLGRCGGSAIKKLLRNTATTKWHTNLDPFDVACLIAMAQEQRSRIRGYAGGWGTDNMVYTVYLIIPNNCQSLHLFTARIPTSYLDALGNIEIEVTDHLHITRETIPVPSGSATQTSNILVDRISEMVELVYAHQLLAPQEINVQDEWDLGNEDISHFDEAGLWGEDDNYHPG</sequence>
<evidence type="ECO:0000313" key="1">
    <source>
        <dbReference type="EMBL" id="RPB17123.1"/>
    </source>
</evidence>
<dbReference type="Proteomes" id="UP000277580">
    <property type="component" value="Unassembled WGS sequence"/>
</dbReference>
<protein>
    <submittedName>
        <fullName evidence="1">Uncharacterized protein</fullName>
    </submittedName>
</protein>
<name>A0A3N4L2Y0_9PEZI</name>
<gene>
    <name evidence="1" type="ORF">P167DRAFT_561470</name>
</gene>
<organism evidence="1 2">
    <name type="scientific">Morchella conica CCBAS932</name>
    <dbReference type="NCBI Taxonomy" id="1392247"/>
    <lineage>
        <taxon>Eukaryota</taxon>
        <taxon>Fungi</taxon>
        <taxon>Dikarya</taxon>
        <taxon>Ascomycota</taxon>
        <taxon>Pezizomycotina</taxon>
        <taxon>Pezizomycetes</taxon>
        <taxon>Pezizales</taxon>
        <taxon>Morchellaceae</taxon>
        <taxon>Morchella</taxon>
    </lineage>
</organism>
<evidence type="ECO:0000313" key="2">
    <source>
        <dbReference type="Proteomes" id="UP000277580"/>
    </source>
</evidence>
<accession>A0A3N4L2Y0</accession>
<reference evidence="1 2" key="1">
    <citation type="journal article" date="2018" name="Nat. Ecol. Evol.">
        <title>Pezizomycetes genomes reveal the molecular basis of ectomycorrhizal truffle lifestyle.</title>
        <authorList>
            <person name="Murat C."/>
            <person name="Payen T."/>
            <person name="Noel B."/>
            <person name="Kuo A."/>
            <person name="Morin E."/>
            <person name="Chen J."/>
            <person name="Kohler A."/>
            <person name="Krizsan K."/>
            <person name="Balestrini R."/>
            <person name="Da Silva C."/>
            <person name="Montanini B."/>
            <person name="Hainaut M."/>
            <person name="Levati E."/>
            <person name="Barry K.W."/>
            <person name="Belfiori B."/>
            <person name="Cichocki N."/>
            <person name="Clum A."/>
            <person name="Dockter R.B."/>
            <person name="Fauchery L."/>
            <person name="Guy J."/>
            <person name="Iotti M."/>
            <person name="Le Tacon F."/>
            <person name="Lindquist E.A."/>
            <person name="Lipzen A."/>
            <person name="Malagnac F."/>
            <person name="Mello A."/>
            <person name="Molinier V."/>
            <person name="Miyauchi S."/>
            <person name="Poulain J."/>
            <person name="Riccioni C."/>
            <person name="Rubini A."/>
            <person name="Sitrit Y."/>
            <person name="Splivallo R."/>
            <person name="Traeger S."/>
            <person name="Wang M."/>
            <person name="Zifcakova L."/>
            <person name="Wipf D."/>
            <person name="Zambonelli A."/>
            <person name="Paolocci F."/>
            <person name="Nowrousian M."/>
            <person name="Ottonello S."/>
            <person name="Baldrian P."/>
            <person name="Spatafora J.W."/>
            <person name="Henrissat B."/>
            <person name="Nagy L.G."/>
            <person name="Aury J.M."/>
            <person name="Wincker P."/>
            <person name="Grigoriev I.V."/>
            <person name="Bonfante P."/>
            <person name="Martin F.M."/>
        </authorList>
    </citation>
    <scope>NUCLEOTIDE SEQUENCE [LARGE SCALE GENOMIC DNA]</scope>
    <source>
        <strain evidence="1 2">CCBAS932</strain>
    </source>
</reference>
<dbReference type="EMBL" id="ML119106">
    <property type="protein sequence ID" value="RPB17123.1"/>
    <property type="molecule type" value="Genomic_DNA"/>
</dbReference>
<keyword evidence="2" id="KW-1185">Reference proteome</keyword>
<dbReference type="AlphaFoldDB" id="A0A3N4L2Y0"/>
<dbReference type="InParanoid" id="A0A3N4L2Y0"/>
<dbReference type="OrthoDB" id="5343483at2759"/>
<proteinExistence type="predicted"/>